<dbReference type="SUPFAM" id="SSF55811">
    <property type="entry name" value="Nudix"/>
    <property type="match status" value="1"/>
</dbReference>
<comment type="cofactor">
    <cofactor evidence="1 13">
        <name>Mg(2+)</name>
        <dbReference type="ChEBI" id="CHEBI:18420"/>
    </cofactor>
</comment>
<dbReference type="GO" id="GO:0044716">
    <property type="term" value="F:8-oxo-GDP phosphatase activity"/>
    <property type="evidence" value="ECO:0007669"/>
    <property type="project" value="TreeGrafter"/>
</dbReference>
<dbReference type="PANTHER" id="PTHR47707">
    <property type="entry name" value="8-OXO-DGTP DIPHOSPHATASE"/>
    <property type="match status" value="1"/>
</dbReference>
<evidence type="ECO:0000256" key="4">
    <source>
        <dbReference type="ARBA" id="ARBA00022705"/>
    </source>
</evidence>
<dbReference type="GO" id="GO:0035539">
    <property type="term" value="F:8-oxo-7,8-dihydrodeoxyguanosine triphosphate pyrophosphatase activity"/>
    <property type="evidence" value="ECO:0007669"/>
    <property type="project" value="UniProtKB-EC"/>
</dbReference>
<dbReference type="InterPro" id="IPR000086">
    <property type="entry name" value="NUDIX_hydrolase_dom"/>
</dbReference>
<feature type="binding site" evidence="13">
    <location>
        <position position="40"/>
    </location>
    <ligand>
        <name>Mg(2+)</name>
        <dbReference type="ChEBI" id="CHEBI:18420"/>
    </ligand>
</feature>
<name>A0A6B3NGN7_9CYAN</name>
<evidence type="ECO:0000256" key="13">
    <source>
        <dbReference type="PIRSR" id="PIRSR603561-2"/>
    </source>
</evidence>
<dbReference type="InterPro" id="IPR047127">
    <property type="entry name" value="MutT-like"/>
</dbReference>
<keyword evidence="5 13" id="KW-0479">Metal-binding</keyword>
<feature type="binding site" evidence="12">
    <location>
        <begin position="37"/>
        <end position="40"/>
    </location>
    <ligand>
        <name>8-oxo-dGTP</name>
        <dbReference type="ChEBI" id="CHEBI:77896"/>
    </ligand>
</feature>
<evidence type="ECO:0000256" key="12">
    <source>
        <dbReference type="PIRSR" id="PIRSR603561-1"/>
    </source>
</evidence>
<dbReference type="GO" id="GO:0008413">
    <property type="term" value="F:8-oxo-7,8-dihydroguanosine triphosphate pyrophosphatase activity"/>
    <property type="evidence" value="ECO:0007669"/>
    <property type="project" value="InterPro"/>
</dbReference>
<evidence type="ECO:0000256" key="2">
    <source>
        <dbReference type="ARBA" id="ARBA00005582"/>
    </source>
</evidence>
<comment type="similarity">
    <text evidence="2">Belongs to the Nudix hydrolase family.</text>
</comment>
<evidence type="ECO:0000256" key="6">
    <source>
        <dbReference type="ARBA" id="ARBA00022763"/>
    </source>
</evidence>
<keyword evidence="9" id="KW-0234">DNA repair</keyword>
<organism evidence="15">
    <name type="scientific">Symploca sp. SIO1C4</name>
    <dbReference type="NCBI Taxonomy" id="2607765"/>
    <lineage>
        <taxon>Bacteria</taxon>
        <taxon>Bacillati</taxon>
        <taxon>Cyanobacteriota</taxon>
        <taxon>Cyanophyceae</taxon>
        <taxon>Coleofasciculales</taxon>
        <taxon>Coleofasciculaceae</taxon>
        <taxon>Symploca</taxon>
    </lineage>
</organism>
<dbReference type="InterPro" id="IPR020084">
    <property type="entry name" value="NUDIX_hydrolase_CS"/>
</dbReference>
<dbReference type="Pfam" id="PF14815">
    <property type="entry name" value="NUDIX_4"/>
    <property type="match status" value="1"/>
</dbReference>
<sequence>MHSLPHKRIGVAVIKNLQGQILIDRRLSQGLHGGLWEFPGGKIESGETVEQCIKREIAEELGIDIEVGSHLITIDHAYSDFLVTLIVHHCYHRSGIPQPLECEEVRWISITEIDQFSFPEANFKIIDALRQTI</sequence>
<evidence type="ECO:0000259" key="14">
    <source>
        <dbReference type="PROSITE" id="PS51462"/>
    </source>
</evidence>
<accession>A0A6B3NGN7</accession>
<evidence type="ECO:0000256" key="3">
    <source>
        <dbReference type="ARBA" id="ARBA00022457"/>
    </source>
</evidence>
<dbReference type="AlphaFoldDB" id="A0A6B3NGN7"/>
<gene>
    <name evidence="15" type="primary">mutT</name>
    <name evidence="15" type="ORF">F6J89_21200</name>
</gene>
<evidence type="ECO:0000256" key="8">
    <source>
        <dbReference type="ARBA" id="ARBA00022842"/>
    </source>
</evidence>
<dbReference type="GO" id="GO:0006281">
    <property type="term" value="P:DNA repair"/>
    <property type="evidence" value="ECO:0007669"/>
    <property type="project" value="UniProtKB-KW"/>
</dbReference>
<dbReference type="GO" id="GO:0046872">
    <property type="term" value="F:metal ion binding"/>
    <property type="evidence" value="ECO:0007669"/>
    <property type="project" value="UniProtKB-KW"/>
</dbReference>
<feature type="domain" description="Nudix hydrolase" evidence="14">
    <location>
        <begin position="4"/>
        <end position="133"/>
    </location>
</feature>
<comment type="catalytic activity">
    <reaction evidence="10">
        <text>8-oxo-dGTP + H2O = 8-oxo-dGMP + diphosphate + H(+)</text>
        <dbReference type="Rhea" id="RHEA:31575"/>
        <dbReference type="ChEBI" id="CHEBI:15377"/>
        <dbReference type="ChEBI" id="CHEBI:15378"/>
        <dbReference type="ChEBI" id="CHEBI:33019"/>
        <dbReference type="ChEBI" id="CHEBI:63224"/>
        <dbReference type="ChEBI" id="CHEBI:77896"/>
        <dbReference type="EC" id="3.6.1.55"/>
    </reaction>
</comment>
<dbReference type="InterPro" id="IPR015797">
    <property type="entry name" value="NUDIX_hydrolase-like_dom_sf"/>
</dbReference>
<dbReference type="EMBL" id="JAAHFQ010000480">
    <property type="protein sequence ID" value="NER30065.1"/>
    <property type="molecule type" value="Genomic_DNA"/>
</dbReference>
<reference evidence="15" key="1">
    <citation type="submission" date="2019-11" db="EMBL/GenBank/DDBJ databases">
        <title>Genomic insights into an expanded diversity of filamentous marine cyanobacteria reveals the extraordinary biosynthetic potential of Moorea and Okeania.</title>
        <authorList>
            <person name="Ferreira Leao T."/>
            <person name="Wang M."/>
            <person name="Moss N."/>
            <person name="Da Silva R."/>
            <person name="Sanders J."/>
            <person name="Nurk S."/>
            <person name="Gurevich A."/>
            <person name="Humphrey G."/>
            <person name="Reher R."/>
            <person name="Zhu Q."/>
            <person name="Belda-Ferre P."/>
            <person name="Glukhov E."/>
            <person name="Rex R."/>
            <person name="Dorrestein P.C."/>
            <person name="Knight R."/>
            <person name="Pevzner P."/>
            <person name="Gerwick W.H."/>
            <person name="Gerwick L."/>
        </authorList>
    </citation>
    <scope>NUCLEOTIDE SEQUENCE</scope>
    <source>
        <strain evidence="15">SIO1C4</strain>
    </source>
</reference>
<proteinExistence type="inferred from homology"/>
<dbReference type="GO" id="GO:0044715">
    <property type="term" value="F:8-oxo-dGDP phosphatase activity"/>
    <property type="evidence" value="ECO:0007669"/>
    <property type="project" value="TreeGrafter"/>
</dbReference>
<keyword evidence="3" id="KW-0515">Mutator protein</keyword>
<evidence type="ECO:0000256" key="5">
    <source>
        <dbReference type="ARBA" id="ARBA00022723"/>
    </source>
</evidence>
<dbReference type="NCBIfam" id="TIGR00586">
    <property type="entry name" value="mutt"/>
    <property type="match status" value="1"/>
</dbReference>
<evidence type="ECO:0000256" key="1">
    <source>
        <dbReference type="ARBA" id="ARBA00001946"/>
    </source>
</evidence>
<protein>
    <recommendedName>
        <fullName evidence="11">8-oxo-dGTP diphosphatase</fullName>
        <ecNumber evidence="11">3.6.1.55</ecNumber>
    </recommendedName>
</protein>
<evidence type="ECO:0000256" key="9">
    <source>
        <dbReference type="ARBA" id="ARBA00023204"/>
    </source>
</evidence>
<dbReference type="PROSITE" id="PS51462">
    <property type="entry name" value="NUDIX"/>
    <property type="match status" value="1"/>
</dbReference>
<evidence type="ECO:0000256" key="7">
    <source>
        <dbReference type="ARBA" id="ARBA00022801"/>
    </source>
</evidence>
<feature type="binding site" evidence="13">
    <location>
        <position position="60"/>
    </location>
    <ligand>
        <name>Mg(2+)</name>
        <dbReference type="ChEBI" id="CHEBI:18420"/>
    </ligand>
</feature>
<dbReference type="PANTHER" id="PTHR47707:SF1">
    <property type="entry name" value="NUDIX HYDROLASE FAMILY PROTEIN"/>
    <property type="match status" value="1"/>
</dbReference>
<dbReference type="Gene3D" id="3.90.79.10">
    <property type="entry name" value="Nucleoside Triphosphate Pyrophosphohydrolase"/>
    <property type="match status" value="1"/>
</dbReference>
<keyword evidence="7" id="KW-0378">Hydrolase</keyword>
<dbReference type="PRINTS" id="PR00502">
    <property type="entry name" value="NUDIXFAMILY"/>
</dbReference>
<dbReference type="PROSITE" id="PS00893">
    <property type="entry name" value="NUDIX_BOX"/>
    <property type="match status" value="1"/>
</dbReference>
<keyword evidence="8 13" id="KW-0460">Magnesium</keyword>
<feature type="binding site" evidence="12">
    <location>
        <position position="26"/>
    </location>
    <ligand>
        <name>8-oxo-dGTP</name>
        <dbReference type="ChEBI" id="CHEBI:77896"/>
    </ligand>
</feature>
<evidence type="ECO:0000256" key="11">
    <source>
        <dbReference type="ARBA" id="ARBA00038905"/>
    </source>
</evidence>
<comment type="caution">
    <text evidence="15">The sequence shown here is derived from an EMBL/GenBank/DDBJ whole genome shotgun (WGS) entry which is preliminary data.</text>
</comment>
<keyword evidence="4" id="KW-0235">DNA replication</keyword>
<dbReference type="GO" id="GO:0006260">
    <property type="term" value="P:DNA replication"/>
    <property type="evidence" value="ECO:0007669"/>
    <property type="project" value="UniProtKB-KW"/>
</dbReference>
<evidence type="ECO:0000313" key="15">
    <source>
        <dbReference type="EMBL" id="NER30065.1"/>
    </source>
</evidence>
<dbReference type="InterPro" id="IPR020476">
    <property type="entry name" value="Nudix_hydrolase"/>
</dbReference>
<evidence type="ECO:0000256" key="10">
    <source>
        <dbReference type="ARBA" id="ARBA00035861"/>
    </source>
</evidence>
<feature type="binding site" evidence="12">
    <location>
        <position position="122"/>
    </location>
    <ligand>
        <name>8-oxo-dGTP</name>
        <dbReference type="ChEBI" id="CHEBI:77896"/>
    </ligand>
</feature>
<dbReference type="CDD" id="cd03425">
    <property type="entry name" value="NUDIX_MutT_NudA_like"/>
    <property type="match status" value="1"/>
</dbReference>
<keyword evidence="6" id="KW-0227">DNA damage</keyword>
<dbReference type="InterPro" id="IPR029119">
    <property type="entry name" value="MutY_C"/>
</dbReference>
<dbReference type="EC" id="3.6.1.55" evidence="11"/>
<dbReference type="InterPro" id="IPR003561">
    <property type="entry name" value="Mutator_MutT"/>
</dbReference>